<gene>
    <name evidence="1" type="ORF">SAMN04488069_10380</name>
</gene>
<dbReference type="STRING" id="651662.SAMN04488069_10380"/>
<dbReference type="Proteomes" id="UP000199249">
    <property type="component" value="Unassembled WGS sequence"/>
</dbReference>
<sequence>MLSRFRAVCGLLPLLLLLLTGCASLYFPPPPQVPLLTQKGEWSAGVHTNVSQNTAVQGAYAISDHLGVMGSASFLHTNKKKEAVDHDFAELGLGYFTRLPDKRVLEIYGGYGGGRTKRVERNSSEGITRTLEAGLNKYFVQVNYSSKEKKSYHLLGRDWPLTYGTAMRASYVTLTDFRLNGQPAFNEDNILFEPITYARVKLIGPLDGQFISGYNFGLKHRKYLKAANSVFQIGIVVNLGGQTGGK</sequence>
<dbReference type="AlphaFoldDB" id="A0A1H3ECT1"/>
<evidence type="ECO:0000313" key="2">
    <source>
        <dbReference type="Proteomes" id="UP000199249"/>
    </source>
</evidence>
<protein>
    <recommendedName>
        <fullName evidence="3">Outer membrane protein beta-barrel domain-containing protein</fullName>
    </recommendedName>
</protein>
<dbReference type="PROSITE" id="PS51257">
    <property type="entry name" value="PROKAR_LIPOPROTEIN"/>
    <property type="match status" value="1"/>
</dbReference>
<name>A0A1H3ECT1_9BACT</name>
<proteinExistence type="predicted"/>
<organism evidence="1 2">
    <name type="scientific">Hymenobacter psychrophilus</name>
    <dbReference type="NCBI Taxonomy" id="651662"/>
    <lineage>
        <taxon>Bacteria</taxon>
        <taxon>Pseudomonadati</taxon>
        <taxon>Bacteroidota</taxon>
        <taxon>Cytophagia</taxon>
        <taxon>Cytophagales</taxon>
        <taxon>Hymenobacteraceae</taxon>
        <taxon>Hymenobacter</taxon>
    </lineage>
</organism>
<dbReference type="RefSeq" id="WP_139255089.1">
    <property type="nucleotide sequence ID" value="NZ_FNOV01000003.1"/>
</dbReference>
<keyword evidence="2" id="KW-1185">Reference proteome</keyword>
<dbReference type="OrthoDB" id="1337415at2"/>
<reference evidence="2" key="1">
    <citation type="submission" date="2016-10" db="EMBL/GenBank/DDBJ databases">
        <authorList>
            <person name="Varghese N."/>
            <person name="Submissions S."/>
        </authorList>
    </citation>
    <scope>NUCLEOTIDE SEQUENCE [LARGE SCALE GENOMIC DNA]</scope>
    <source>
        <strain evidence="2">CGMCC 1.8975</strain>
    </source>
</reference>
<evidence type="ECO:0008006" key="3">
    <source>
        <dbReference type="Google" id="ProtNLM"/>
    </source>
</evidence>
<dbReference type="EMBL" id="FNOV01000003">
    <property type="protein sequence ID" value="SDX76501.1"/>
    <property type="molecule type" value="Genomic_DNA"/>
</dbReference>
<accession>A0A1H3ECT1</accession>
<evidence type="ECO:0000313" key="1">
    <source>
        <dbReference type="EMBL" id="SDX76501.1"/>
    </source>
</evidence>